<evidence type="ECO:0000313" key="2">
    <source>
        <dbReference type="EMBL" id="CAG9183116.1"/>
    </source>
</evidence>
<gene>
    <name evidence="2" type="primary">hcnA</name>
    <name evidence="2" type="ORF">LMG32289_05284</name>
</gene>
<comment type="caution">
    <text evidence="2">The sequence shown here is derived from an EMBL/GenBank/DDBJ whole genome shotgun (WGS) entry which is preliminary data.</text>
</comment>
<dbReference type="InterPro" id="IPR042204">
    <property type="entry name" value="2Fe-2S-bd_N"/>
</dbReference>
<dbReference type="Proteomes" id="UP000706525">
    <property type="component" value="Unassembled WGS sequence"/>
</dbReference>
<keyword evidence="3" id="KW-1185">Reference proteome</keyword>
<keyword evidence="1 2" id="KW-0560">Oxidoreductase</keyword>
<dbReference type="SUPFAM" id="SSF54292">
    <property type="entry name" value="2Fe-2S ferredoxin-like"/>
    <property type="match status" value="1"/>
</dbReference>
<reference evidence="2 3" key="1">
    <citation type="submission" date="2021-08" db="EMBL/GenBank/DDBJ databases">
        <authorList>
            <person name="Peeters C."/>
        </authorList>
    </citation>
    <scope>NUCLEOTIDE SEQUENCE [LARGE SCALE GENOMIC DNA]</scope>
    <source>
        <strain evidence="2 3">LMG 32289</strain>
    </source>
</reference>
<evidence type="ECO:0000256" key="1">
    <source>
        <dbReference type="ARBA" id="ARBA00023002"/>
    </source>
</evidence>
<dbReference type="EMBL" id="CAJZAG010000011">
    <property type="protein sequence ID" value="CAG9183116.1"/>
    <property type="molecule type" value="Genomic_DNA"/>
</dbReference>
<dbReference type="Pfam" id="PF13510">
    <property type="entry name" value="Fer2_4"/>
    <property type="match status" value="1"/>
</dbReference>
<organism evidence="2 3">
    <name type="scientific">Cupriavidus pampae</name>
    <dbReference type="NCBI Taxonomy" id="659251"/>
    <lineage>
        <taxon>Bacteria</taxon>
        <taxon>Pseudomonadati</taxon>
        <taxon>Pseudomonadota</taxon>
        <taxon>Betaproteobacteria</taxon>
        <taxon>Burkholderiales</taxon>
        <taxon>Burkholderiaceae</taxon>
        <taxon>Cupriavidus</taxon>
    </lineage>
</organism>
<accession>A0ABN7ZFM2</accession>
<name>A0ABN7ZFM2_9BURK</name>
<dbReference type="InterPro" id="IPR036010">
    <property type="entry name" value="2Fe-2S_ferredoxin-like_sf"/>
</dbReference>
<evidence type="ECO:0000313" key="3">
    <source>
        <dbReference type="Proteomes" id="UP000706525"/>
    </source>
</evidence>
<sequence length="104" mass="11419">MTGQLQRLQERQRAVVAFELDGERCEALAGDTVLTAILTQRRRLRDNEFTATPRAGFCMMGACHDCIVWTAGGERVRACTTMLQPGMCLMTEPGTPVTQTVEAA</sequence>
<protein>
    <submittedName>
        <fullName evidence="2">Hydrogen cyanide synthase subunit HcnA</fullName>
        <ecNumber evidence="2">1.4.99.5</ecNumber>
    </submittedName>
</protein>
<dbReference type="GO" id="GO:0050622">
    <property type="term" value="F:glycine dehydrogenase (cyanide-forming) activity"/>
    <property type="evidence" value="ECO:0007669"/>
    <property type="project" value="UniProtKB-EC"/>
</dbReference>
<dbReference type="EC" id="1.4.99.5" evidence="2"/>
<proteinExistence type="predicted"/>
<dbReference type="Gene3D" id="3.10.20.440">
    <property type="entry name" value="2Fe-2S iron-sulphur cluster binding domain, sarcosine oxidase, alpha subunit, N-terminal domain"/>
    <property type="match status" value="1"/>
</dbReference>
<dbReference type="RefSeq" id="WP_223993767.1">
    <property type="nucleotide sequence ID" value="NZ_CAJZAG010000011.1"/>
</dbReference>